<dbReference type="Gene3D" id="3.60.40.10">
    <property type="entry name" value="PPM-type phosphatase domain"/>
    <property type="match status" value="1"/>
</dbReference>
<evidence type="ECO:0000313" key="5">
    <source>
        <dbReference type="Proteomes" id="UP000481033"/>
    </source>
</evidence>
<keyword evidence="1" id="KW-0378">Hydrolase</keyword>
<dbReference type="Gene3D" id="3.40.50.2300">
    <property type="match status" value="1"/>
</dbReference>
<evidence type="ECO:0000256" key="1">
    <source>
        <dbReference type="ARBA" id="ARBA00022801"/>
    </source>
</evidence>
<gene>
    <name evidence="4" type="ORF">DXZ20_26885</name>
</gene>
<dbReference type="EMBL" id="QXHD01000004">
    <property type="protein sequence ID" value="NEZ59204.1"/>
    <property type="molecule type" value="Genomic_DNA"/>
</dbReference>
<dbReference type="GO" id="GO:0000160">
    <property type="term" value="P:phosphorelay signal transduction system"/>
    <property type="evidence" value="ECO:0007669"/>
    <property type="project" value="InterPro"/>
</dbReference>
<dbReference type="InterPro" id="IPR001932">
    <property type="entry name" value="PPM-type_phosphatase-like_dom"/>
</dbReference>
<evidence type="ECO:0000259" key="3">
    <source>
        <dbReference type="PROSITE" id="PS50110"/>
    </source>
</evidence>
<keyword evidence="2" id="KW-0597">Phosphoprotein</keyword>
<comment type="caution">
    <text evidence="4">The sequence shown here is derived from an EMBL/GenBank/DDBJ whole genome shotgun (WGS) entry which is preliminary data.</text>
</comment>
<dbReference type="SMART" id="SM00448">
    <property type="entry name" value="REC"/>
    <property type="match status" value="1"/>
</dbReference>
<dbReference type="PANTHER" id="PTHR43156">
    <property type="entry name" value="STAGE II SPORULATION PROTEIN E-RELATED"/>
    <property type="match status" value="1"/>
</dbReference>
<dbReference type="InterPro" id="IPR036457">
    <property type="entry name" value="PPM-type-like_dom_sf"/>
</dbReference>
<accession>A0A6M0RSI0</accession>
<dbReference type="SMART" id="SM00331">
    <property type="entry name" value="PP2C_SIG"/>
    <property type="match status" value="1"/>
</dbReference>
<feature type="domain" description="Response regulatory" evidence="3">
    <location>
        <begin position="7"/>
        <end position="123"/>
    </location>
</feature>
<dbReference type="RefSeq" id="WP_163702148.1">
    <property type="nucleotide sequence ID" value="NZ_QXHD01000004.1"/>
</dbReference>
<dbReference type="InterPro" id="IPR011006">
    <property type="entry name" value="CheY-like_superfamily"/>
</dbReference>
<dbReference type="SUPFAM" id="SSF52172">
    <property type="entry name" value="CheY-like"/>
    <property type="match status" value="1"/>
</dbReference>
<sequence>MENSASTILLIDDDLFSRKLLQAMLQKVGCQVIEADSGEKGLELYQKISPALILLDAKMPGMDGFDCCRKIRQLPEGEYIPILMVTGLEDQESVEEAFAAGATDYVTKPVQMPILSGRVRYLLKAWQAEKEVRESNERFRLELSRAAEYVEALLPKTDDSQKIRENIQASIQVNVQYKPSNTLGGDAFDYTWLDDEHLMFHLLDVAGHGVKSALLSVSILNILRKQTLQGADFFKPETVLFALNDVFQVSDNGEDYFTFWYGVYNVSTRELSFASAGHPPAVLAMPEGGDYKTCYLDSDGIAIGLLPDFPFDVRKFEIPVGSSLYLFSDGVYEIPVGDNHEIWGLDAWADVLREYKGTNSSNLQPLLDKVCYVNGGANLEDDFSVLEVCFP</sequence>
<reference evidence="4 5" key="1">
    <citation type="journal article" date="2020" name="Microb. Ecol.">
        <title>Ecogenomics of the Marine Benthic Filamentous Cyanobacterium Adonisia.</title>
        <authorList>
            <person name="Walter J.M."/>
            <person name="Coutinho F.H."/>
            <person name="Leomil L."/>
            <person name="Hargreaves P.I."/>
            <person name="Campeao M.E."/>
            <person name="Vieira V.V."/>
            <person name="Silva B.S."/>
            <person name="Fistarol G.O."/>
            <person name="Salomon P.S."/>
            <person name="Sawabe T."/>
            <person name="Mino S."/>
            <person name="Hosokawa M."/>
            <person name="Miyashita H."/>
            <person name="Maruyama F."/>
            <person name="van Verk M.C."/>
            <person name="Dutilh B.E."/>
            <person name="Thompson C.C."/>
            <person name="Thompson F.L."/>
        </authorList>
    </citation>
    <scope>NUCLEOTIDE SEQUENCE [LARGE SCALE GENOMIC DNA]</scope>
    <source>
        <strain evidence="4 5">CCMR0081</strain>
    </source>
</reference>
<dbReference type="GO" id="GO:0016791">
    <property type="term" value="F:phosphatase activity"/>
    <property type="evidence" value="ECO:0007669"/>
    <property type="project" value="TreeGrafter"/>
</dbReference>
<keyword evidence="5" id="KW-1185">Reference proteome</keyword>
<dbReference type="InterPro" id="IPR052016">
    <property type="entry name" value="Bact_Sigma-Reg"/>
</dbReference>
<dbReference type="Proteomes" id="UP000481033">
    <property type="component" value="Unassembled WGS sequence"/>
</dbReference>
<evidence type="ECO:0000313" key="4">
    <source>
        <dbReference type="EMBL" id="NEZ59204.1"/>
    </source>
</evidence>
<dbReference type="Pfam" id="PF00072">
    <property type="entry name" value="Response_reg"/>
    <property type="match status" value="1"/>
</dbReference>
<dbReference type="SUPFAM" id="SSF81606">
    <property type="entry name" value="PP2C-like"/>
    <property type="match status" value="1"/>
</dbReference>
<protein>
    <submittedName>
        <fullName evidence="4">Response regulator</fullName>
    </submittedName>
</protein>
<organism evidence="4 5">
    <name type="scientific">Adonisia turfae CCMR0081</name>
    <dbReference type="NCBI Taxonomy" id="2292702"/>
    <lineage>
        <taxon>Bacteria</taxon>
        <taxon>Bacillati</taxon>
        <taxon>Cyanobacteriota</taxon>
        <taxon>Adonisia</taxon>
        <taxon>Adonisia turfae</taxon>
    </lineage>
</organism>
<proteinExistence type="predicted"/>
<name>A0A6M0RSI0_9CYAN</name>
<evidence type="ECO:0000256" key="2">
    <source>
        <dbReference type="PROSITE-ProRule" id="PRU00169"/>
    </source>
</evidence>
<dbReference type="Pfam" id="PF07228">
    <property type="entry name" value="SpoIIE"/>
    <property type="match status" value="1"/>
</dbReference>
<feature type="modified residue" description="4-aspartylphosphate" evidence="2">
    <location>
        <position position="56"/>
    </location>
</feature>
<dbReference type="PANTHER" id="PTHR43156:SF9">
    <property type="entry name" value="HAMP DOMAIN-CONTAINING PROTEIN"/>
    <property type="match status" value="1"/>
</dbReference>
<dbReference type="AlphaFoldDB" id="A0A6M0RSI0"/>
<dbReference type="InterPro" id="IPR001789">
    <property type="entry name" value="Sig_transdc_resp-reg_receiver"/>
</dbReference>
<dbReference type="PROSITE" id="PS50110">
    <property type="entry name" value="RESPONSE_REGULATORY"/>
    <property type="match status" value="1"/>
</dbReference>